<feature type="region of interest" description="Disordered" evidence="1">
    <location>
        <begin position="24"/>
        <end position="85"/>
    </location>
</feature>
<dbReference type="PROSITE" id="PS51257">
    <property type="entry name" value="PROKAR_LIPOPROTEIN"/>
    <property type="match status" value="1"/>
</dbReference>
<dbReference type="InterPro" id="IPR028974">
    <property type="entry name" value="TSP_type-3_rpt"/>
</dbReference>
<dbReference type="Gene3D" id="4.10.1080.10">
    <property type="entry name" value="TSP type-3 repeat"/>
    <property type="match status" value="1"/>
</dbReference>
<dbReference type="EMBL" id="UINC01194478">
    <property type="protein sequence ID" value="SVE10578.1"/>
    <property type="molecule type" value="Genomic_DNA"/>
</dbReference>
<accession>A0A383ATV5</accession>
<gene>
    <name evidence="2" type="ORF">METZ01_LOCUS463432</name>
</gene>
<feature type="non-terminal residue" evidence="2">
    <location>
        <position position="85"/>
    </location>
</feature>
<reference evidence="2" key="1">
    <citation type="submission" date="2018-05" db="EMBL/GenBank/DDBJ databases">
        <authorList>
            <person name="Lanie J.A."/>
            <person name="Ng W.-L."/>
            <person name="Kazmierczak K.M."/>
            <person name="Andrzejewski T.M."/>
            <person name="Davidsen T.M."/>
            <person name="Wayne K.J."/>
            <person name="Tettelin H."/>
            <person name="Glass J.I."/>
            <person name="Rusch D."/>
            <person name="Podicherti R."/>
            <person name="Tsui H.-C.T."/>
            <person name="Winkler M.E."/>
        </authorList>
    </citation>
    <scope>NUCLEOTIDE SEQUENCE</scope>
</reference>
<organism evidence="2">
    <name type="scientific">marine metagenome</name>
    <dbReference type="NCBI Taxonomy" id="408172"/>
    <lineage>
        <taxon>unclassified sequences</taxon>
        <taxon>metagenomes</taxon>
        <taxon>ecological metagenomes</taxon>
    </lineage>
</organism>
<sequence>MQKQPIVVFLLALAVVASGCLDGSNVNPFQDDKDERLDSDSDGVEDSDDAFPNDANESVDSDGDGVGDNGDAFPNDANESADSDG</sequence>
<name>A0A383ATV5_9ZZZZ</name>
<feature type="compositionally biased region" description="Basic and acidic residues" evidence="1">
    <location>
        <begin position="30"/>
        <end position="39"/>
    </location>
</feature>
<evidence type="ECO:0000313" key="2">
    <source>
        <dbReference type="EMBL" id="SVE10578.1"/>
    </source>
</evidence>
<dbReference type="AlphaFoldDB" id="A0A383ATV5"/>
<dbReference type="GO" id="GO:0005509">
    <property type="term" value="F:calcium ion binding"/>
    <property type="evidence" value="ECO:0007669"/>
    <property type="project" value="InterPro"/>
</dbReference>
<proteinExistence type="predicted"/>
<protein>
    <submittedName>
        <fullName evidence="2">Uncharacterized protein</fullName>
    </submittedName>
</protein>
<feature type="compositionally biased region" description="Acidic residues" evidence="1">
    <location>
        <begin position="40"/>
        <end position="65"/>
    </location>
</feature>
<dbReference type="SUPFAM" id="SSF103647">
    <property type="entry name" value="TSP type-3 repeat"/>
    <property type="match status" value="1"/>
</dbReference>
<evidence type="ECO:0000256" key="1">
    <source>
        <dbReference type="SAM" id="MobiDB-lite"/>
    </source>
</evidence>